<dbReference type="PANTHER" id="PTHR47063">
    <property type="entry name" value="RIBONUCLEASE H2 SUBUNIT C"/>
    <property type="match status" value="1"/>
</dbReference>
<organism evidence="1 2">
    <name type="scientific">Batillaria attramentaria</name>
    <dbReference type="NCBI Taxonomy" id="370345"/>
    <lineage>
        <taxon>Eukaryota</taxon>
        <taxon>Metazoa</taxon>
        <taxon>Spiralia</taxon>
        <taxon>Lophotrochozoa</taxon>
        <taxon>Mollusca</taxon>
        <taxon>Gastropoda</taxon>
        <taxon>Caenogastropoda</taxon>
        <taxon>Sorbeoconcha</taxon>
        <taxon>Cerithioidea</taxon>
        <taxon>Batillariidae</taxon>
        <taxon>Batillaria</taxon>
    </lineage>
</organism>
<dbReference type="PANTHER" id="PTHR47063:SF1">
    <property type="entry name" value="RIBONUCLEASE H2 SUBUNIT C"/>
    <property type="match status" value="1"/>
</dbReference>
<sequence length="81" mass="9027">MKPNCASVGLVLREQGMAATEDQDRVLRVDRQFSSFTAWNLDKPPSADDKINKTLQWLALAKALHRPVDEDSSSQRSVTGK</sequence>
<dbReference type="Gene3D" id="2.40.128.680">
    <property type="match status" value="1"/>
</dbReference>
<dbReference type="Pfam" id="PF08615">
    <property type="entry name" value="RNase_H2_suC"/>
    <property type="match status" value="1"/>
</dbReference>
<gene>
    <name evidence="1" type="ORF">BaRGS_00003926</name>
</gene>
<reference evidence="1 2" key="1">
    <citation type="journal article" date="2023" name="Sci. Data">
        <title>Genome assembly of the Korean intertidal mud-creeper Batillaria attramentaria.</title>
        <authorList>
            <person name="Patra A.K."/>
            <person name="Ho P.T."/>
            <person name="Jun S."/>
            <person name="Lee S.J."/>
            <person name="Kim Y."/>
            <person name="Won Y.J."/>
        </authorList>
    </citation>
    <scope>NUCLEOTIDE SEQUENCE [LARGE SCALE GENOMIC DNA]</scope>
    <source>
        <strain evidence="1">Wonlab-2016</strain>
    </source>
</reference>
<comment type="caution">
    <text evidence="1">The sequence shown here is derived from an EMBL/GenBank/DDBJ whole genome shotgun (WGS) entry which is preliminary data.</text>
</comment>
<dbReference type="Proteomes" id="UP001519460">
    <property type="component" value="Unassembled WGS sequence"/>
</dbReference>
<protein>
    <submittedName>
        <fullName evidence="1">Uncharacterized protein</fullName>
    </submittedName>
</protein>
<dbReference type="InterPro" id="IPR052863">
    <property type="entry name" value="RNase_H2_subunit_C"/>
</dbReference>
<keyword evidence="2" id="KW-1185">Reference proteome</keyword>
<dbReference type="EMBL" id="JACVVK020000013">
    <property type="protein sequence ID" value="KAK7504898.1"/>
    <property type="molecule type" value="Genomic_DNA"/>
</dbReference>
<evidence type="ECO:0000313" key="1">
    <source>
        <dbReference type="EMBL" id="KAK7504898.1"/>
    </source>
</evidence>
<proteinExistence type="predicted"/>
<dbReference type="InterPro" id="IPR013924">
    <property type="entry name" value="RNase_H2_suC"/>
</dbReference>
<accession>A0ABD0M0I5</accession>
<evidence type="ECO:0000313" key="2">
    <source>
        <dbReference type="Proteomes" id="UP001519460"/>
    </source>
</evidence>
<name>A0ABD0M0I5_9CAEN</name>
<dbReference type="AlphaFoldDB" id="A0ABD0M0I5"/>